<feature type="transmembrane region" description="Helical" evidence="1">
    <location>
        <begin position="46"/>
        <end position="64"/>
    </location>
</feature>
<keyword evidence="1" id="KW-0812">Transmembrane</keyword>
<evidence type="ECO:0000256" key="1">
    <source>
        <dbReference type="SAM" id="Phobius"/>
    </source>
</evidence>
<organism evidence="2 3">
    <name type="scientific">Ancylostoma ceylanicum</name>
    <dbReference type="NCBI Taxonomy" id="53326"/>
    <lineage>
        <taxon>Eukaryota</taxon>
        <taxon>Metazoa</taxon>
        <taxon>Ecdysozoa</taxon>
        <taxon>Nematoda</taxon>
        <taxon>Chromadorea</taxon>
        <taxon>Rhabditida</taxon>
        <taxon>Rhabditina</taxon>
        <taxon>Rhabditomorpha</taxon>
        <taxon>Strongyloidea</taxon>
        <taxon>Ancylostomatidae</taxon>
        <taxon>Ancylostomatinae</taxon>
        <taxon>Ancylostoma</taxon>
    </lineage>
</organism>
<feature type="transmembrane region" description="Helical" evidence="1">
    <location>
        <begin position="14"/>
        <end position="34"/>
    </location>
</feature>
<sequence>MCPLGQSIMLITDLTTILSDMFIDLLILLISANFARGVKEACSQGLFTTLIANLITIFSVRFALAR</sequence>
<reference evidence="3" key="1">
    <citation type="journal article" date="2015" name="Nat. Genet.">
        <title>The genome and transcriptome of the zoonotic hookworm Ancylostoma ceylanicum identify infection-specific gene families.</title>
        <authorList>
            <person name="Schwarz E.M."/>
            <person name="Hu Y."/>
            <person name="Antoshechkin I."/>
            <person name="Miller M.M."/>
            <person name="Sternberg P.W."/>
            <person name="Aroian R.V."/>
        </authorList>
    </citation>
    <scope>NUCLEOTIDE SEQUENCE</scope>
    <source>
        <strain evidence="3">HY135</strain>
    </source>
</reference>
<accession>A0A016UE03</accession>
<protein>
    <submittedName>
        <fullName evidence="2">Uncharacterized protein</fullName>
    </submittedName>
</protein>
<keyword evidence="1" id="KW-1133">Transmembrane helix</keyword>
<keyword evidence="1" id="KW-0472">Membrane</keyword>
<comment type="caution">
    <text evidence="2">The sequence shown here is derived from an EMBL/GenBank/DDBJ whole genome shotgun (WGS) entry which is preliminary data.</text>
</comment>
<dbReference type="EMBL" id="JARK01001381">
    <property type="protein sequence ID" value="EYC13057.1"/>
    <property type="molecule type" value="Genomic_DNA"/>
</dbReference>
<gene>
    <name evidence="2" type="primary">Acey_s0045.g1241</name>
    <name evidence="2" type="ORF">Y032_0045g1241</name>
</gene>
<dbReference type="AlphaFoldDB" id="A0A016UE03"/>
<name>A0A016UE03_9BILA</name>
<proteinExistence type="predicted"/>
<evidence type="ECO:0000313" key="3">
    <source>
        <dbReference type="Proteomes" id="UP000024635"/>
    </source>
</evidence>
<dbReference type="Proteomes" id="UP000024635">
    <property type="component" value="Unassembled WGS sequence"/>
</dbReference>
<evidence type="ECO:0000313" key="2">
    <source>
        <dbReference type="EMBL" id="EYC13057.1"/>
    </source>
</evidence>
<keyword evidence="3" id="KW-1185">Reference proteome</keyword>